<dbReference type="GO" id="GO:0016887">
    <property type="term" value="F:ATP hydrolysis activity"/>
    <property type="evidence" value="ECO:0007669"/>
    <property type="project" value="InterPro"/>
</dbReference>
<protein>
    <submittedName>
        <fullName evidence="5">Putative ABC transporter ATP-binding protein YbhF</fullName>
    </submittedName>
</protein>
<evidence type="ECO:0000259" key="4">
    <source>
        <dbReference type="PROSITE" id="PS50893"/>
    </source>
</evidence>
<proteinExistence type="predicted"/>
<dbReference type="InterPro" id="IPR050763">
    <property type="entry name" value="ABC_transporter_ATP-binding"/>
</dbReference>
<evidence type="ECO:0000256" key="1">
    <source>
        <dbReference type="ARBA" id="ARBA00022448"/>
    </source>
</evidence>
<dbReference type="PANTHER" id="PTHR42711:SF4">
    <property type="entry name" value="ABC TRANSPORTER RELATED"/>
    <property type="match status" value="1"/>
</dbReference>
<dbReference type="RefSeq" id="WP_145254439.1">
    <property type="nucleotide sequence ID" value="NZ_CP036279.1"/>
</dbReference>
<keyword evidence="1" id="KW-0813">Transport</keyword>
<dbReference type="InterPro" id="IPR003593">
    <property type="entry name" value="AAA+_ATPase"/>
</dbReference>
<dbReference type="KEGG" id="knv:Pan216_05550"/>
<dbReference type="Proteomes" id="UP000317093">
    <property type="component" value="Chromosome"/>
</dbReference>
<feature type="domain" description="ABC transporter" evidence="4">
    <location>
        <begin position="25"/>
        <end position="258"/>
    </location>
</feature>
<dbReference type="InterPro" id="IPR017871">
    <property type="entry name" value="ABC_transporter-like_CS"/>
</dbReference>
<dbReference type="EMBL" id="CP036279">
    <property type="protein sequence ID" value="QDU59723.1"/>
    <property type="molecule type" value="Genomic_DNA"/>
</dbReference>
<dbReference type="PROSITE" id="PS50893">
    <property type="entry name" value="ABC_TRANSPORTER_2"/>
    <property type="match status" value="1"/>
</dbReference>
<dbReference type="AlphaFoldDB" id="A0A518AYC0"/>
<dbReference type="PROSITE" id="PS00211">
    <property type="entry name" value="ABC_TRANSPORTER_1"/>
    <property type="match status" value="1"/>
</dbReference>
<keyword evidence="2" id="KW-0547">Nucleotide-binding</keyword>
<gene>
    <name evidence="5" type="primary">ybhF_1</name>
    <name evidence="5" type="ORF">Pan216_05550</name>
</gene>
<evidence type="ECO:0000256" key="2">
    <source>
        <dbReference type="ARBA" id="ARBA00022741"/>
    </source>
</evidence>
<accession>A0A518AYC0</accession>
<dbReference type="SMART" id="SM00382">
    <property type="entry name" value="AAA"/>
    <property type="match status" value="1"/>
</dbReference>
<dbReference type="SUPFAM" id="SSF52540">
    <property type="entry name" value="P-loop containing nucleoside triphosphate hydrolases"/>
    <property type="match status" value="1"/>
</dbReference>
<dbReference type="Gene3D" id="3.40.50.300">
    <property type="entry name" value="P-loop containing nucleotide triphosphate hydrolases"/>
    <property type="match status" value="1"/>
</dbReference>
<reference evidence="5 6" key="1">
    <citation type="submission" date="2019-02" db="EMBL/GenBank/DDBJ databases">
        <title>Deep-cultivation of Planctomycetes and their phenomic and genomic characterization uncovers novel biology.</title>
        <authorList>
            <person name="Wiegand S."/>
            <person name="Jogler M."/>
            <person name="Boedeker C."/>
            <person name="Pinto D."/>
            <person name="Vollmers J."/>
            <person name="Rivas-Marin E."/>
            <person name="Kohn T."/>
            <person name="Peeters S.H."/>
            <person name="Heuer A."/>
            <person name="Rast P."/>
            <person name="Oberbeckmann S."/>
            <person name="Bunk B."/>
            <person name="Jeske O."/>
            <person name="Meyerdierks A."/>
            <person name="Storesund J.E."/>
            <person name="Kallscheuer N."/>
            <person name="Luecker S."/>
            <person name="Lage O.M."/>
            <person name="Pohl T."/>
            <person name="Merkel B.J."/>
            <person name="Hornburger P."/>
            <person name="Mueller R.-W."/>
            <person name="Bruemmer F."/>
            <person name="Labrenz M."/>
            <person name="Spormann A.M."/>
            <person name="Op den Camp H."/>
            <person name="Overmann J."/>
            <person name="Amann R."/>
            <person name="Jetten M.S.M."/>
            <person name="Mascher T."/>
            <person name="Medema M.H."/>
            <person name="Devos D.P."/>
            <person name="Kaster A.-K."/>
            <person name="Ovreas L."/>
            <person name="Rohde M."/>
            <person name="Galperin M.Y."/>
            <person name="Jogler C."/>
        </authorList>
    </citation>
    <scope>NUCLEOTIDE SEQUENCE [LARGE SCALE GENOMIC DNA]</scope>
    <source>
        <strain evidence="5 6">Pan216</strain>
    </source>
</reference>
<dbReference type="InterPro" id="IPR027417">
    <property type="entry name" value="P-loop_NTPase"/>
</dbReference>
<dbReference type="PANTHER" id="PTHR42711">
    <property type="entry name" value="ABC TRANSPORTER ATP-BINDING PROTEIN"/>
    <property type="match status" value="1"/>
</dbReference>
<organism evidence="5 6">
    <name type="scientific">Kolteria novifilia</name>
    <dbReference type="NCBI Taxonomy" id="2527975"/>
    <lineage>
        <taxon>Bacteria</taxon>
        <taxon>Pseudomonadati</taxon>
        <taxon>Planctomycetota</taxon>
        <taxon>Planctomycetia</taxon>
        <taxon>Kolteriales</taxon>
        <taxon>Kolteriaceae</taxon>
        <taxon>Kolteria</taxon>
    </lineage>
</organism>
<name>A0A518AYC0_9BACT</name>
<keyword evidence="3 5" id="KW-0067">ATP-binding</keyword>
<dbReference type="GO" id="GO:0005524">
    <property type="term" value="F:ATP binding"/>
    <property type="evidence" value="ECO:0007669"/>
    <property type="project" value="UniProtKB-KW"/>
</dbReference>
<dbReference type="Pfam" id="PF00005">
    <property type="entry name" value="ABC_tran"/>
    <property type="match status" value="1"/>
</dbReference>
<evidence type="ECO:0000313" key="6">
    <source>
        <dbReference type="Proteomes" id="UP000317093"/>
    </source>
</evidence>
<dbReference type="OrthoDB" id="9795548at2"/>
<sequence length="342" mass="38638">MPVIEVDNLCKTYRVVQRSEEGLLASFRGLFRRRYKSVQAVQRISFEIEPGEMVAFLGPNGAGKTTTLKMLAGLIHPTSGSAQVLGFTPSERSNEYRRRFALVMGQKNQLWWDLPARESFRLHREIYTIPTSQFESVVGELSDLLSLGDLVDQPVRELSLGERMKMELVAALLHSPRVLFLDEPTIGLDVVAQTQLRDFLRRYNRRHEVTVLLTSHYMKDVESLCERAIVINHGKIVHDGSLAAILNRFSQHKILKLQFLEDAPEEVGRYGDLLEVRGPVARLRVDRAEIATTLAAILDRHRLEDITVEEVPMEEVIAEVFRSGEFQAVSPDETVASSATSS</sequence>
<evidence type="ECO:0000313" key="5">
    <source>
        <dbReference type="EMBL" id="QDU59723.1"/>
    </source>
</evidence>
<keyword evidence="6" id="KW-1185">Reference proteome</keyword>
<evidence type="ECO:0000256" key="3">
    <source>
        <dbReference type="ARBA" id="ARBA00022840"/>
    </source>
</evidence>
<dbReference type="InterPro" id="IPR003439">
    <property type="entry name" value="ABC_transporter-like_ATP-bd"/>
</dbReference>